<dbReference type="GO" id="GO:0005524">
    <property type="term" value="F:ATP binding"/>
    <property type="evidence" value="ECO:0007669"/>
    <property type="project" value="InterPro"/>
</dbReference>
<dbReference type="Gene3D" id="3.40.50.300">
    <property type="entry name" value="P-loop containing nucleotide triphosphate hydrolases"/>
    <property type="match status" value="2"/>
</dbReference>
<dbReference type="VEuPathDB" id="VectorBase:GPPI051080"/>
<dbReference type="InterPro" id="IPR027417">
    <property type="entry name" value="P-loop_NTPase"/>
</dbReference>
<dbReference type="Pfam" id="PF00005">
    <property type="entry name" value="ABC_tran"/>
    <property type="match status" value="1"/>
</dbReference>
<keyword evidence="4" id="KW-1278">Translocase</keyword>
<dbReference type="PANTHER" id="PTHR42734:SF9">
    <property type="entry name" value="ZINC IMPORT ATP-BINDING PROTEIN ZNUC"/>
    <property type="match status" value="1"/>
</dbReference>
<dbReference type="AlphaFoldDB" id="A0A1B0C784"/>
<keyword evidence="9" id="KW-1185">Reference proteome</keyword>
<evidence type="ECO:0000313" key="9">
    <source>
        <dbReference type="Proteomes" id="UP000092460"/>
    </source>
</evidence>
<keyword evidence="2" id="KW-1003">Cell membrane</keyword>
<dbReference type="InterPro" id="IPR003439">
    <property type="entry name" value="ABC_transporter-like_ATP-bd"/>
</dbReference>
<dbReference type="GO" id="GO:0016887">
    <property type="term" value="F:ATP hydrolysis activity"/>
    <property type="evidence" value="ECO:0007669"/>
    <property type="project" value="InterPro"/>
</dbReference>
<dbReference type="EMBL" id="JXJN01027816">
    <property type="status" value="NOT_ANNOTATED_CDS"/>
    <property type="molecule type" value="Genomic_DNA"/>
</dbReference>
<dbReference type="InterPro" id="IPR050153">
    <property type="entry name" value="Metal_Ion_Import_ABC"/>
</dbReference>
<organism evidence="8 9">
    <name type="scientific">Glossina palpalis gambiensis</name>
    <dbReference type="NCBI Taxonomy" id="67801"/>
    <lineage>
        <taxon>Eukaryota</taxon>
        <taxon>Metazoa</taxon>
        <taxon>Ecdysozoa</taxon>
        <taxon>Arthropoda</taxon>
        <taxon>Hexapoda</taxon>
        <taxon>Insecta</taxon>
        <taxon>Pterygota</taxon>
        <taxon>Neoptera</taxon>
        <taxon>Endopterygota</taxon>
        <taxon>Diptera</taxon>
        <taxon>Brachycera</taxon>
        <taxon>Muscomorpha</taxon>
        <taxon>Hippoboscoidea</taxon>
        <taxon>Glossinidae</taxon>
        <taxon>Glossina</taxon>
    </lineage>
</organism>
<evidence type="ECO:0000256" key="3">
    <source>
        <dbReference type="ARBA" id="ARBA00022833"/>
    </source>
</evidence>
<evidence type="ECO:0000256" key="1">
    <source>
        <dbReference type="ARBA" id="ARBA00022448"/>
    </source>
</evidence>
<protein>
    <recommendedName>
        <fullName evidence="7">ABC transporter domain-containing protein</fullName>
    </recommendedName>
</protein>
<reference evidence="9" key="1">
    <citation type="submission" date="2015-01" db="EMBL/GenBank/DDBJ databases">
        <authorList>
            <person name="Aksoy S."/>
            <person name="Warren W."/>
            <person name="Wilson R.K."/>
        </authorList>
    </citation>
    <scope>NUCLEOTIDE SEQUENCE [LARGE SCALE GENOMIC DNA]</scope>
    <source>
        <strain evidence="9">IAEA</strain>
    </source>
</reference>
<dbReference type="SUPFAM" id="SSF52540">
    <property type="entry name" value="P-loop containing nucleoside triphosphate hydrolases"/>
    <property type="match status" value="1"/>
</dbReference>
<keyword evidence="5 6" id="KW-0472">Membrane</keyword>
<evidence type="ECO:0000256" key="6">
    <source>
        <dbReference type="SAM" id="Phobius"/>
    </source>
</evidence>
<keyword evidence="6" id="KW-1133">Transmembrane helix</keyword>
<dbReference type="GO" id="GO:0010043">
    <property type="term" value="P:response to zinc ion"/>
    <property type="evidence" value="ECO:0007669"/>
    <property type="project" value="TreeGrafter"/>
</dbReference>
<evidence type="ECO:0000256" key="2">
    <source>
        <dbReference type="ARBA" id="ARBA00022475"/>
    </source>
</evidence>
<dbReference type="Proteomes" id="UP000092460">
    <property type="component" value="Unassembled WGS sequence"/>
</dbReference>
<feature type="domain" description="ABC transporter" evidence="7">
    <location>
        <begin position="51"/>
        <end position="102"/>
    </location>
</feature>
<dbReference type="PANTHER" id="PTHR42734">
    <property type="entry name" value="METAL TRANSPORT SYSTEM ATP-BINDING PROTEIN TM_0124-RELATED"/>
    <property type="match status" value="1"/>
</dbReference>
<keyword evidence="6" id="KW-0812">Transmembrane</keyword>
<evidence type="ECO:0000313" key="8">
    <source>
        <dbReference type="EnsemblMetazoa" id="GPPI051080-PA"/>
    </source>
</evidence>
<feature type="transmembrane region" description="Helical" evidence="6">
    <location>
        <begin position="146"/>
        <end position="167"/>
    </location>
</feature>
<reference evidence="8" key="2">
    <citation type="submission" date="2020-05" db="UniProtKB">
        <authorList>
            <consortium name="EnsemblMetazoa"/>
        </authorList>
    </citation>
    <scope>IDENTIFICATION</scope>
    <source>
        <strain evidence="8">IAEA</strain>
    </source>
</reference>
<evidence type="ECO:0000259" key="7">
    <source>
        <dbReference type="Pfam" id="PF00005"/>
    </source>
</evidence>
<evidence type="ECO:0000256" key="4">
    <source>
        <dbReference type="ARBA" id="ARBA00022967"/>
    </source>
</evidence>
<keyword evidence="1" id="KW-0813">Transport</keyword>
<dbReference type="EnsemblMetazoa" id="GPPI051080-RA">
    <property type="protein sequence ID" value="GPPI051080-PA"/>
    <property type="gene ID" value="GPPI051080"/>
</dbReference>
<keyword evidence="3" id="KW-0862">Zinc</keyword>
<accession>A0A1B0C784</accession>
<proteinExistence type="predicted"/>
<name>A0A1B0C784_9MUSC</name>
<evidence type="ECO:0000256" key="5">
    <source>
        <dbReference type="ARBA" id="ARBA00023136"/>
    </source>
</evidence>
<sequence length="188" mass="20961">MPLVDLKNIYVNFGKEKILDNISFNIDYQKIITLIGPNGAVEQFMHLNINKHNKNIIHMLKQVHSEHLLKQSVHSLSCGELQKILLARVLLTVPHLLVLDEPDHGLDMNGQILLYQLINKIHHTLSHASLLGIALRLVMSSIVQEALIFGLSIKFIGAFTATSLFIVPSATARFYAKSPETNIAAQLA</sequence>